<gene>
    <name evidence="7" type="ORF">BCR41DRAFT_426079</name>
</gene>
<dbReference type="GO" id="GO:0031491">
    <property type="term" value="F:nucleosome binding"/>
    <property type="evidence" value="ECO:0007669"/>
    <property type="project" value="TreeGrafter"/>
</dbReference>
<evidence type="ECO:0000256" key="5">
    <source>
        <dbReference type="SAM" id="MobiDB-lite"/>
    </source>
</evidence>
<dbReference type="SMART" id="SM00249">
    <property type="entry name" value="PHD"/>
    <property type="match status" value="2"/>
</dbReference>
<dbReference type="InterPro" id="IPR013083">
    <property type="entry name" value="Znf_RING/FYVE/PHD"/>
</dbReference>
<dbReference type="GO" id="GO:0006357">
    <property type="term" value="P:regulation of transcription by RNA polymerase II"/>
    <property type="evidence" value="ECO:0007669"/>
    <property type="project" value="TreeGrafter"/>
</dbReference>
<feature type="compositionally biased region" description="Polar residues" evidence="5">
    <location>
        <begin position="184"/>
        <end position="194"/>
    </location>
</feature>
<dbReference type="InterPro" id="IPR050701">
    <property type="entry name" value="Histone_Mod_Regulator"/>
</dbReference>
<dbReference type="Proteomes" id="UP000193648">
    <property type="component" value="Unassembled WGS sequence"/>
</dbReference>
<feature type="region of interest" description="Disordered" evidence="5">
    <location>
        <begin position="406"/>
        <end position="526"/>
    </location>
</feature>
<feature type="compositionally biased region" description="Acidic residues" evidence="5">
    <location>
        <begin position="212"/>
        <end position="235"/>
    </location>
</feature>
<evidence type="ECO:0000256" key="2">
    <source>
        <dbReference type="ARBA" id="ARBA00022771"/>
    </source>
</evidence>
<reference evidence="7 8" key="1">
    <citation type="submission" date="2016-07" db="EMBL/GenBank/DDBJ databases">
        <title>Pervasive Adenine N6-methylation of Active Genes in Fungi.</title>
        <authorList>
            <consortium name="DOE Joint Genome Institute"/>
            <person name="Mondo S.J."/>
            <person name="Dannebaum R.O."/>
            <person name="Kuo R.C."/>
            <person name="Labutti K."/>
            <person name="Haridas S."/>
            <person name="Kuo A."/>
            <person name="Salamov A."/>
            <person name="Ahrendt S.R."/>
            <person name="Lipzen A."/>
            <person name="Sullivan W."/>
            <person name="Andreopoulos W.B."/>
            <person name="Clum A."/>
            <person name="Lindquist E."/>
            <person name="Daum C."/>
            <person name="Ramamoorthy G.K."/>
            <person name="Gryganskyi A."/>
            <person name="Culley D."/>
            <person name="Magnuson J.K."/>
            <person name="James T.Y."/>
            <person name="O'Malley M.A."/>
            <person name="Stajich J.E."/>
            <person name="Spatafora J.W."/>
            <person name="Visel A."/>
            <person name="Grigoriev I.V."/>
        </authorList>
    </citation>
    <scope>NUCLEOTIDE SEQUENCE [LARGE SCALE GENOMIC DNA]</scope>
    <source>
        <strain evidence="7 8">NRRL 3116</strain>
    </source>
</reference>
<dbReference type="GO" id="GO:0008270">
    <property type="term" value="F:zinc ion binding"/>
    <property type="evidence" value="ECO:0007669"/>
    <property type="project" value="UniProtKB-KW"/>
</dbReference>
<evidence type="ECO:0000256" key="1">
    <source>
        <dbReference type="ARBA" id="ARBA00022723"/>
    </source>
</evidence>
<dbReference type="InterPro" id="IPR019786">
    <property type="entry name" value="Zinc_finger_PHD-type_CS"/>
</dbReference>
<proteinExistence type="predicted"/>
<keyword evidence="2 4" id="KW-0863">Zinc-finger</keyword>
<accession>A0A1Y2G9K7</accession>
<dbReference type="GeneID" id="33572518"/>
<dbReference type="InterPro" id="IPR011011">
    <property type="entry name" value="Znf_FYVE_PHD"/>
</dbReference>
<dbReference type="EMBL" id="MCFF01000060">
    <property type="protein sequence ID" value="ORZ04050.1"/>
    <property type="molecule type" value="Genomic_DNA"/>
</dbReference>
<dbReference type="InterPro" id="IPR019787">
    <property type="entry name" value="Znf_PHD-finger"/>
</dbReference>
<name>A0A1Y2G9K7_9FUNG</name>
<dbReference type="CDD" id="cd15492">
    <property type="entry name" value="PHD_BRPF_JADE_like"/>
    <property type="match status" value="1"/>
</dbReference>
<comment type="caution">
    <text evidence="7">The sequence shown here is derived from an EMBL/GenBank/DDBJ whole genome shotgun (WGS) entry which is preliminary data.</text>
</comment>
<feature type="region of interest" description="Disordered" evidence="5">
    <location>
        <begin position="184"/>
        <end position="372"/>
    </location>
</feature>
<evidence type="ECO:0000256" key="3">
    <source>
        <dbReference type="ARBA" id="ARBA00022833"/>
    </source>
</evidence>
<dbReference type="Pfam" id="PF13832">
    <property type="entry name" value="zf-HC5HC2H_2"/>
    <property type="match status" value="1"/>
</dbReference>
<organism evidence="7 8">
    <name type="scientific">Lobosporangium transversale</name>
    <dbReference type="NCBI Taxonomy" id="64571"/>
    <lineage>
        <taxon>Eukaryota</taxon>
        <taxon>Fungi</taxon>
        <taxon>Fungi incertae sedis</taxon>
        <taxon>Mucoromycota</taxon>
        <taxon>Mortierellomycotina</taxon>
        <taxon>Mortierellomycetes</taxon>
        <taxon>Mortierellales</taxon>
        <taxon>Mortierellaceae</taxon>
        <taxon>Lobosporangium</taxon>
    </lineage>
</organism>
<evidence type="ECO:0000313" key="8">
    <source>
        <dbReference type="Proteomes" id="UP000193648"/>
    </source>
</evidence>
<evidence type="ECO:0000313" key="7">
    <source>
        <dbReference type="EMBL" id="ORZ04050.1"/>
    </source>
</evidence>
<feature type="compositionally biased region" description="Basic and acidic residues" evidence="5">
    <location>
        <begin position="282"/>
        <end position="297"/>
    </location>
</feature>
<feature type="compositionally biased region" description="Acidic residues" evidence="5">
    <location>
        <begin position="298"/>
        <end position="307"/>
    </location>
</feature>
<feature type="region of interest" description="Disordered" evidence="5">
    <location>
        <begin position="559"/>
        <end position="582"/>
    </location>
</feature>
<dbReference type="AlphaFoldDB" id="A0A1Y2G9K7"/>
<dbReference type="Gene3D" id="3.30.40.10">
    <property type="entry name" value="Zinc/RING finger domain, C3HC4 (zinc finger)"/>
    <property type="match status" value="2"/>
</dbReference>
<feature type="compositionally biased region" description="Basic and acidic residues" evidence="5">
    <location>
        <begin position="334"/>
        <end position="344"/>
    </location>
</feature>
<keyword evidence="1" id="KW-0479">Metal-binding</keyword>
<sequence length="694" mass="75164">MSSNGSSPHSTPAETDCLVCGSGKSLTKNPILFCDGPDCDIPVHQKCYGIEVVPEGNWYCQRCEDHIPVANTPSCCCPQRTGAFKRTTAPNQYIHVACARAHPSLNDNEDPITFNSSLAQKQICCLCKSDFGICSVCSIDNCLRAMHVTCAQKEDLMTKGKNNSLYCDIHRDIGALNRILKKTQAQQNQVSKSDSAYHRLTKRSKSYRELSTDDENDDEDDGDGDHEAEDDEESSISDNEMLDPTAEYGSEDDRRRSNNSKSNASSSSSSTAGSRSHSKNKRSVDTTERRRRERNSDSEEIDVDDSEAVLGSSTSISGGGSMGQRKKVKSVSKAPKESAAESQRRRLLMTLDKNKRRQNSTGNSINNLTNLSNMPIRTLGGLGVTASNSILGSASGNSEVKQKLPGISRYNSNNSTINDNPSSNLFTSASSPSPSIGSMDRFGGSGYSQSNGRGTNPNDGSARNPKSLTFDLHSGIDASSLKASSSHQGSTSSGSIALNTGSPVHNRLNDKQQQSPKSAPLPLLDDSKDLQTIVRNLQAKLANQEGIIQAMSTQNQQLQQQLAGSNSSGTLALAGSSGSNSNMNSTHVAGAPGQDLQYRFDKLQHVHAEEKMRNLMLRKNLRDLFGFLQVPVVSTGGEGGESTNVLLEWNPEKLDEYVQALRDSVVGTEPIRSTLDVKRRDIVVDRVLKEINNN</sequence>
<dbReference type="InParanoid" id="A0A1Y2G9K7"/>
<dbReference type="PROSITE" id="PS01359">
    <property type="entry name" value="ZF_PHD_1"/>
    <property type="match status" value="1"/>
</dbReference>
<feature type="compositionally biased region" description="Low complexity" evidence="5">
    <location>
        <begin position="484"/>
        <end position="495"/>
    </location>
</feature>
<feature type="compositionally biased region" description="Polar residues" evidence="5">
    <location>
        <begin position="359"/>
        <end position="372"/>
    </location>
</feature>
<dbReference type="Pfam" id="PF13831">
    <property type="entry name" value="PHD_2"/>
    <property type="match status" value="1"/>
</dbReference>
<feature type="compositionally biased region" description="Polar residues" evidence="5">
    <location>
        <begin position="447"/>
        <end position="467"/>
    </location>
</feature>
<dbReference type="InterPro" id="IPR001965">
    <property type="entry name" value="Znf_PHD"/>
</dbReference>
<evidence type="ECO:0000259" key="6">
    <source>
        <dbReference type="PROSITE" id="PS50016"/>
    </source>
</evidence>
<dbReference type="SUPFAM" id="SSF57903">
    <property type="entry name" value="FYVE/PHD zinc finger"/>
    <property type="match status" value="1"/>
</dbReference>
<keyword evidence="3" id="KW-0862">Zinc</keyword>
<dbReference type="PANTHER" id="PTHR13793:SF164">
    <property type="entry name" value="ALHAMBRA, ISOFORM P"/>
    <property type="match status" value="1"/>
</dbReference>
<feature type="compositionally biased region" description="Low complexity" evidence="5">
    <location>
        <begin position="259"/>
        <end position="275"/>
    </location>
</feature>
<dbReference type="PROSITE" id="PS50016">
    <property type="entry name" value="ZF_PHD_2"/>
    <property type="match status" value="1"/>
</dbReference>
<dbReference type="STRING" id="64571.A0A1Y2G9K7"/>
<feature type="compositionally biased region" description="Low complexity" evidence="5">
    <location>
        <begin position="421"/>
        <end position="438"/>
    </location>
</feature>
<dbReference type="RefSeq" id="XP_021876327.1">
    <property type="nucleotide sequence ID" value="XM_022030677.1"/>
</dbReference>
<keyword evidence="8" id="KW-1185">Reference proteome</keyword>
<dbReference type="GO" id="GO:0005634">
    <property type="term" value="C:nucleus"/>
    <property type="evidence" value="ECO:0007669"/>
    <property type="project" value="TreeGrafter"/>
</dbReference>
<evidence type="ECO:0000256" key="4">
    <source>
        <dbReference type="PROSITE-ProRule" id="PRU00146"/>
    </source>
</evidence>
<protein>
    <recommendedName>
        <fullName evidence="6">PHD-type domain-containing protein</fullName>
    </recommendedName>
</protein>
<dbReference type="OrthoDB" id="20839at2759"/>
<feature type="compositionally biased region" description="Polar residues" evidence="5">
    <location>
        <begin position="409"/>
        <end position="420"/>
    </location>
</feature>
<dbReference type="GO" id="GO:0042393">
    <property type="term" value="F:histone binding"/>
    <property type="evidence" value="ECO:0007669"/>
    <property type="project" value="TreeGrafter"/>
</dbReference>
<dbReference type="PANTHER" id="PTHR13793">
    <property type="entry name" value="PHD FINGER PROTEINS"/>
    <property type="match status" value="1"/>
</dbReference>
<feature type="domain" description="PHD-type" evidence="6">
    <location>
        <begin position="14"/>
        <end position="66"/>
    </location>
</feature>